<evidence type="ECO:0000259" key="3">
    <source>
        <dbReference type="Pfam" id="PF01182"/>
    </source>
</evidence>
<name>A0ABT8CAD2_9BACT</name>
<dbReference type="NCBIfam" id="TIGR00502">
    <property type="entry name" value="nagB"/>
    <property type="match status" value="1"/>
</dbReference>
<comment type="catalytic activity">
    <reaction evidence="2">
        <text>alpha-D-glucosamine 6-phosphate + H2O = beta-D-fructose 6-phosphate + NH4(+)</text>
        <dbReference type="Rhea" id="RHEA:12172"/>
        <dbReference type="ChEBI" id="CHEBI:15377"/>
        <dbReference type="ChEBI" id="CHEBI:28938"/>
        <dbReference type="ChEBI" id="CHEBI:57634"/>
        <dbReference type="ChEBI" id="CHEBI:75989"/>
        <dbReference type="EC" id="3.5.99.6"/>
    </reaction>
</comment>
<organism evidence="4 5">
    <name type="scientific">Cyclobacterium jeungdonense</name>
    <dbReference type="NCBI Taxonomy" id="708087"/>
    <lineage>
        <taxon>Bacteria</taxon>
        <taxon>Pseudomonadati</taxon>
        <taxon>Bacteroidota</taxon>
        <taxon>Cytophagia</taxon>
        <taxon>Cytophagales</taxon>
        <taxon>Cyclobacteriaceae</taxon>
        <taxon>Cyclobacterium</taxon>
    </lineage>
</organism>
<dbReference type="GO" id="GO:0004342">
    <property type="term" value="F:glucosamine-6-phosphate deaminase activity"/>
    <property type="evidence" value="ECO:0007669"/>
    <property type="project" value="UniProtKB-EC"/>
</dbReference>
<dbReference type="Gene3D" id="3.40.50.1360">
    <property type="match status" value="1"/>
</dbReference>
<keyword evidence="2" id="KW-0119">Carbohydrate metabolism</keyword>
<feature type="active site" description="Proton acceptor; for ring-opening step" evidence="2">
    <location>
        <position position="137"/>
    </location>
</feature>
<keyword evidence="1 2" id="KW-0378">Hydrolase</keyword>
<comment type="caution">
    <text evidence="4">The sequence shown here is derived from an EMBL/GenBank/DDBJ whole genome shotgun (WGS) entry which is preliminary data.</text>
</comment>
<reference evidence="5" key="1">
    <citation type="journal article" date="2019" name="Int. J. Syst. Evol. Microbiol.">
        <title>The Global Catalogue of Microorganisms (GCM) 10K type strain sequencing project: providing services to taxonomists for standard genome sequencing and annotation.</title>
        <authorList>
            <consortium name="The Broad Institute Genomics Platform"/>
            <consortium name="The Broad Institute Genome Sequencing Center for Infectious Disease"/>
            <person name="Wu L."/>
            <person name="Ma J."/>
        </authorList>
    </citation>
    <scope>NUCLEOTIDE SEQUENCE [LARGE SCALE GENOMIC DNA]</scope>
    <source>
        <strain evidence="5">CECT 7706</strain>
    </source>
</reference>
<feature type="active site" description="For ring-opening step" evidence="2">
    <location>
        <position position="135"/>
    </location>
</feature>
<proteinExistence type="inferred from homology"/>
<gene>
    <name evidence="2 4" type="primary">nagB</name>
    <name evidence="4" type="ORF">QWZ15_18165</name>
</gene>
<dbReference type="EMBL" id="JAUFQS010000041">
    <property type="protein sequence ID" value="MDN3689755.1"/>
    <property type="molecule type" value="Genomic_DNA"/>
</dbReference>
<dbReference type="InterPro" id="IPR004547">
    <property type="entry name" value="Glucosamine6P_isomerase"/>
</dbReference>
<comment type="function">
    <text evidence="2">Catalyzes the reversible isomerization-deamination of glucosamine 6-phosphate (GlcN6P) to form fructose 6-phosphate (Fru6P) and ammonium ion.</text>
</comment>
<dbReference type="HAMAP" id="MF_01241">
    <property type="entry name" value="GlcN6P_deamin"/>
    <property type="match status" value="1"/>
</dbReference>
<dbReference type="InterPro" id="IPR006148">
    <property type="entry name" value="Glc/Gal-6P_isomerase"/>
</dbReference>
<comment type="pathway">
    <text evidence="2">Amino-sugar metabolism; N-acetylneuraminate degradation; D-fructose 6-phosphate from N-acetylneuraminate: step 5/5.</text>
</comment>
<dbReference type="InterPro" id="IPR018321">
    <property type="entry name" value="Glucosamine6P_isomerase_CS"/>
</dbReference>
<evidence type="ECO:0000313" key="4">
    <source>
        <dbReference type="EMBL" id="MDN3689755.1"/>
    </source>
</evidence>
<keyword evidence="5" id="KW-1185">Reference proteome</keyword>
<evidence type="ECO:0000313" key="5">
    <source>
        <dbReference type="Proteomes" id="UP001236663"/>
    </source>
</evidence>
<feature type="active site" description="Proton acceptor; for enolization step" evidence="2">
    <location>
        <position position="67"/>
    </location>
</feature>
<dbReference type="PROSITE" id="PS01161">
    <property type="entry name" value="GLC_GALNAC_ISOMERASE"/>
    <property type="match status" value="1"/>
</dbReference>
<protein>
    <recommendedName>
        <fullName evidence="2">Glucosamine-6-phosphate deaminase</fullName>
        <ecNumber evidence="2">3.5.99.6</ecNumber>
    </recommendedName>
    <alternativeName>
        <fullName evidence="2">GlcN6P deaminase</fullName>
        <shortName evidence="2">GNPDA</shortName>
    </alternativeName>
    <alternativeName>
        <fullName evidence="2">Glucosamine-6-phosphate isomerase</fullName>
    </alternativeName>
</protein>
<dbReference type="SUPFAM" id="SSF100950">
    <property type="entry name" value="NagB/RpiA/CoA transferase-like"/>
    <property type="match status" value="1"/>
</dbReference>
<comment type="similarity">
    <text evidence="2">Belongs to the glucosamine/galactosamine-6-phosphate isomerase family. NagB subfamily.</text>
</comment>
<dbReference type="CDD" id="cd01399">
    <property type="entry name" value="GlcN6P_deaminase"/>
    <property type="match status" value="1"/>
</dbReference>
<evidence type="ECO:0000256" key="2">
    <source>
        <dbReference type="HAMAP-Rule" id="MF_01241"/>
    </source>
</evidence>
<sequence>MQIQIFQSREALHRAVADRFIAAVKANPQSVLGLSTGSSPLETYANLVRDHQRNGTDYSKIHTFNLDEYVGLSGSHPQSYRYFMNAHLFRHLNIPIAQTHVPTGVGDLEKECERYEKEILEQGGIDLQLLGLGTNGHIGFNEPGTSFDSRTHVISLLKETIEANARFFSGKEEVPTKAITMGIQSIMDARQIVLLAYGSKKAAPIRDAVNGPITETMPASILQNHPDVTLYLDEEAASLL</sequence>
<dbReference type="Proteomes" id="UP001236663">
    <property type="component" value="Unassembled WGS sequence"/>
</dbReference>
<comment type="caution">
    <text evidence="2">Lacks conserved residue(s) required for the propagation of feature annotation.</text>
</comment>
<feature type="domain" description="Glucosamine/galactosamine-6-phosphate isomerase" evidence="3">
    <location>
        <begin position="10"/>
        <end position="225"/>
    </location>
</feature>
<dbReference type="InterPro" id="IPR037171">
    <property type="entry name" value="NagB/RpiA_transferase-like"/>
</dbReference>
<accession>A0ABT8CAD2</accession>
<dbReference type="RefSeq" id="WP_163385488.1">
    <property type="nucleotide sequence ID" value="NZ_JAUFQS010000041.1"/>
</dbReference>
<dbReference type="Pfam" id="PF01182">
    <property type="entry name" value="Glucosamine_iso"/>
    <property type="match status" value="1"/>
</dbReference>
<feature type="active site" description="For ring-opening step" evidence="2">
    <location>
        <position position="142"/>
    </location>
</feature>
<dbReference type="EC" id="3.5.99.6" evidence="2"/>
<dbReference type="PANTHER" id="PTHR11280">
    <property type="entry name" value="GLUCOSAMINE-6-PHOSPHATE ISOMERASE"/>
    <property type="match status" value="1"/>
</dbReference>
<dbReference type="PANTHER" id="PTHR11280:SF5">
    <property type="entry name" value="GLUCOSAMINE-6-PHOSPHATE ISOMERASE"/>
    <property type="match status" value="1"/>
</dbReference>
<evidence type="ECO:0000256" key="1">
    <source>
        <dbReference type="ARBA" id="ARBA00022801"/>
    </source>
</evidence>